<dbReference type="InterPro" id="IPR051711">
    <property type="entry name" value="Stress_Response_Reg"/>
</dbReference>
<dbReference type="OrthoDB" id="2579025at2759"/>
<dbReference type="PROSITE" id="PS00463">
    <property type="entry name" value="ZN2_CY6_FUNGAL_1"/>
    <property type="match status" value="1"/>
</dbReference>
<accession>A0A2I2G4B7</accession>
<keyword evidence="8" id="KW-0472">Membrane</keyword>
<dbReference type="PROSITE" id="PS50048">
    <property type="entry name" value="ZN2_CY6_FUNGAL_2"/>
    <property type="match status" value="1"/>
</dbReference>
<feature type="compositionally biased region" description="Low complexity" evidence="7">
    <location>
        <begin position="1"/>
        <end position="19"/>
    </location>
</feature>
<dbReference type="GO" id="GO:0043565">
    <property type="term" value="F:sequence-specific DNA binding"/>
    <property type="evidence" value="ECO:0007669"/>
    <property type="project" value="TreeGrafter"/>
</dbReference>
<comment type="caution">
    <text evidence="10">The sequence shown here is derived from an EMBL/GenBank/DDBJ whole genome shotgun (WGS) entry which is preliminary data.</text>
</comment>
<evidence type="ECO:0000313" key="11">
    <source>
        <dbReference type="Proteomes" id="UP000234275"/>
    </source>
</evidence>
<evidence type="ECO:0000256" key="6">
    <source>
        <dbReference type="ARBA" id="ARBA00023242"/>
    </source>
</evidence>
<feature type="transmembrane region" description="Helical" evidence="8">
    <location>
        <begin position="575"/>
        <end position="593"/>
    </location>
</feature>
<dbReference type="PANTHER" id="PTHR47540:SF2">
    <property type="entry name" value="ZN(II)2CYS6 TRANSCRIPTION FACTOR (EUROFUNG)"/>
    <property type="match status" value="1"/>
</dbReference>
<dbReference type="Gene3D" id="4.10.240.10">
    <property type="entry name" value="Zn(2)-C6 fungal-type DNA-binding domain"/>
    <property type="match status" value="1"/>
</dbReference>
<comment type="subcellular location">
    <subcellularLocation>
        <location evidence="1">Nucleus</location>
    </subcellularLocation>
</comment>
<evidence type="ECO:0000256" key="3">
    <source>
        <dbReference type="ARBA" id="ARBA00023015"/>
    </source>
</evidence>
<organism evidence="10 11">
    <name type="scientific">Aspergillus steynii IBT 23096</name>
    <dbReference type="NCBI Taxonomy" id="1392250"/>
    <lineage>
        <taxon>Eukaryota</taxon>
        <taxon>Fungi</taxon>
        <taxon>Dikarya</taxon>
        <taxon>Ascomycota</taxon>
        <taxon>Pezizomycotina</taxon>
        <taxon>Eurotiomycetes</taxon>
        <taxon>Eurotiomycetidae</taxon>
        <taxon>Eurotiales</taxon>
        <taxon>Aspergillaceae</taxon>
        <taxon>Aspergillus</taxon>
        <taxon>Aspergillus subgen. Circumdati</taxon>
    </lineage>
</organism>
<evidence type="ECO:0000256" key="8">
    <source>
        <dbReference type="SAM" id="Phobius"/>
    </source>
</evidence>
<evidence type="ECO:0000256" key="7">
    <source>
        <dbReference type="SAM" id="MobiDB-lite"/>
    </source>
</evidence>
<feature type="region of interest" description="Disordered" evidence="7">
    <location>
        <begin position="75"/>
        <end position="127"/>
    </location>
</feature>
<dbReference type="SMART" id="SM00066">
    <property type="entry name" value="GAL4"/>
    <property type="match status" value="1"/>
</dbReference>
<keyword evidence="2" id="KW-0479">Metal-binding</keyword>
<gene>
    <name evidence="10" type="ORF">P170DRAFT_196095</name>
</gene>
<dbReference type="SUPFAM" id="SSF57701">
    <property type="entry name" value="Zn2/Cys6 DNA-binding domain"/>
    <property type="match status" value="1"/>
</dbReference>
<dbReference type="RefSeq" id="XP_024703027.1">
    <property type="nucleotide sequence ID" value="XM_024842737.1"/>
</dbReference>
<reference evidence="10 11" key="1">
    <citation type="submission" date="2016-12" db="EMBL/GenBank/DDBJ databases">
        <title>The genomes of Aspergillus section Nigri reveals drivers in fungal speciation.</title>
        <authorList>
            <consortium name="DOE Joint Genome Institute"/>
            <person name="Vesth T.C."/>
            <person name="Nybo J."/>
            <person name="Theobald S."/>
            <person name="Brandl J."/>
            <person name="Frisvad J.C."/>
            <person name="Nielsen K.F."/>
            <person name="Lyhne E.K."/>
            <person name="Kogle M.E."/>
            <person name="Kuo A."/>
            <person name="Riley R."/>
            <person name="Clum A."/>
            <person name="Nolan M."/>
            <person name="Lipzen A."/>
            <person name="Salamov A."/>
            <person name="Henrissat B."/>
            <person name="Wiebenga A."/>
            <person name="De Vries R.P."/>
            <person name="Grigoriev I.V."/>
            <person name="Mortensen U.H."/>
            <person name="Andersen M.R."/>
            <person name="Baker S.E."/>
        </authorList>
    </citation>
    <scope>NUCLEOTIDE SEQUENCE [LARGE SCALE GENOMIC DNA]</scope>
    <source>
        <strain evidence="10 11">IBT 23096</strain>
    </source>
</reference>
<dbReference type="GO" id="GO:0000981">
    <property type="term" value="F:DNA-binding transcription factor activity, RNA polymerase II-specific"/>
    <property type="evidence" value="ECO:0007669"/>
    <property type="project" value="InterPro"/>
</dbReference>
<dbReference type="Proteomes" id="UP000234275">
    <property type="component" value="Unassembled WGS sequence"/>
</dbReference>
<feature type="region of interest" description="Disordered" evidence="7">
    <location>
        <begin position="1"/>
        <end position="44"/>
    </location>
</feature>
<dbReference type="EMBL" id="MSFO01000005">
    <property type="protein sequence ID" value="PLB47725.1"/>
    <property type="molecule type" value="Genomic_DNA"/>
</dbReference>
<feature type="domain" description="Zn(2)-C6 fungal-type" evidence="9">
    <location>
        <begin position="45"/>
        <end position="74"/>
    </location>
</feature>
<evidence type="ECO:0000256" key="4">
    <source>
        <dbReference type="ARBA" id="ARBA00023125"/>
    </source>
</evidence>
<dbReference type="GO" id="GO:0045944">
    <property type="term" value="P:positive regulation of transcription by RNA polymerase II"/>
    <property type="evidence" value="ECO:0007669"/>
    <property type="project" value="TreeGrafter"/>
</dbReference>
<dbReference type="InterPro" id="IPR007219">
    <property type="entry name" value="XnlR_reg_dom"/>
</dbReference>
<name>A0A2I2G4B7_9EURO</name>
<dbReference type="Pfam" id="PF00172">
    <property type="entry name" value="Zn_clus"/>
    <property type="match status" value="1"/>
</dbReference>
<dbReference type="PANTHER" id="PTHR47540">
    <property type="entry name" value="THIAMINE REPRESSIBLE GENES REGULATORY PROTEIN THI5"/>
    <property type="match status" value="1"/>
</dbReference>
<feature type="compositionally biased region" description="Polar residues" evidence="7">
    <location>
        <begin position="106"/>
        <end position="118"/>
    </location>
</feature>
<proteinExistence type="predicted"/>
<dbReference type="InterPro" id="IPR001138">
    <property type="entry name" value="Zn2Cys6_DnaBD"/>
</dbReference>
<dbReference type="SMART" id="SM00906">
    <property type="entry name" value="Fungal_trans"/>
    <property type="match status" value="1"/>
</dbReference>
<evidence type="ECO:0000256" key="2">
    <source>
        <dbReference type="ARBA" id="ARBA00022723"/>
    </source>
</evidence>
<dbReference type="GeneID" id="36550435"/>
<dbReference type="GO" id="GO:0008270">
    <property type="term" value="F:zinc ion binding"/>
    <property type="evidence" value="ECO:0007669"/>
    <property type="project" value="InterPro"/>
</dbReference>
<keyword evidence="5" id="KW-0804">Transcription</keyword>
<keyword evidence="11" id="KW-1185">Reference proteome</keyword>
<sequence length="735" mass="83527">MASESISQESSPASRPARAPGKRPRATNKDADDENRRKDPKISRACDTCKRKKVRCDGTLPCSNCTRRKTNCAYDAKYGRGRPPTPPSATAEQWQEGLRRDHSNDLGVSQQRHYSATTDQRHEESLNRDHSNTLCVWQPPPPIVREASGSHIHSCASPEQEAEGQYFDPTSGLNFLHRAWKKLLMQKDGSSSHDSNDAERNQLLTSAGDRPLHIDDDAPENFMPDALTARKLQEFYFETCVVTYRMFHRQTVEGWMEIFLKDQRDKMPFGRSLGNSRTAILLTIMAIATLRLEKVNKAVSTEDESLVLQRSDRLFCAGMTLVDREMGFPRLESAQARLIQVLYLLQTGRMNKGWYTFGNAFHITLSLGMHRRRDLKRDFPFTSRRQNYINSECYKRTFWAAYIIDKYLSVVFGRPRLYQDEDIDQTFPDSVNDEDMTPQGSTASDDPADCHIDALIFHAKIARIIGKISREVYSVNQLSNQDRLNAAHRLVHELHEWRGSLPPHLGTVKPSTLIPSFRRQALALQLAYAHALIHANRPFIMNEVTSESITQCISATKTSLELVNRMAGDTTLFHSFWWTHYVIFCALAVVYVWEIQRTTRSSYEIDDQMFDLAEKCRGHLRRASTGLSQNQRYSVILDELRSEAQKCRISRANPQSLHQGSLQGGEASTNTDFGFPFMHGADIFGSGLEPLPQEGVMPNVLDSFLFSDWQTLDSSAFFPLPDPNSVSPTCYPTIP</sequence>
<keyword evidence="6" id="KW-0539">Nucleus</keyword>
<keyword evidence="8" id="KW-0812">Transmembrane</keyword>
<evidence type="ECO:0000256" key="1">
    <source>
        <dbReference type="ARBA" id="ARBA00004123"/>
    </source>
</evidence>
<evidence type="ECO:0000256" key="5">
    <source>
        <dbReference type="ARBA" id="ARBA00023163"/>
    </source>
</evidence>
<evidence type="ECO:0000313" key="10">
    <source>
        <dbReference type="EMBL" id="PLB47725.1"/>
    </source>
</evidence>
<dbReference type="GO" id="GO:0005634">
    <property type="term" value="C:nucleus"/>
    <property type="evidence" value="ECO:0007669"/>
    <property type="project" value="UniProtKB-SubCell"/>
</dbReference>
<keyword evidence="3" id="KW-0805">Transcription regulation</keyword>
<dbReference type="VEuPathDB" id="FungiDB:P170DRAFT_196095"/>
<evidence type="ECO:0000259" key="9">
    <source>
        <dbReference type="PROSITE" id="PS50048"/>
    </source>
</evidence>
<dbReference type="Pfam" id="PF04082">
    <property type="entry name" value="Fungal_trans"/>
    <property type="match status" value="1"/>
</dbReference>
<dbReference type="InterPro" id="IPR036864">
    <property type="entry name" value="Zn2-C6_fun-type_DNA-bd_sf"/>
</dbReference>
<keyword evidence="4" id="KW-0238">DNA-binding</keyword>
<protein>
    <recommendedName>
        <fullName evidence="9">Zn(2)-C6 fungal-type domain-containing protein</fullName>
    </recommendedName>
</protein>
<dbReference type="GO" id="GO:0006351">
    <property type="term" value="P:DNA-templated transcription"/>
    <property type="evidence" value="ECO:0007669"/>
    <property type="project" value="InterPro"/>
</dbReference>
<feature type="compositionally biased region" description="Basic and acidic residues" evidence="7">
    <location>
        <begin position="27"/>
        <end position="44"/>
    </location>
</feature>
<dbReference type="AlphaFoldDB" id="A0A2I2G4B7"/>
<dbReference type="CDD" id="cd00067">
    <property type="entry name" value="GAL4"/>
    <property type="match status" value="1"/>
</dbReference>
<dbReference type="CDD" id="cd12148">
    <property type="entry name" value="fungal_TF_MHR"/>
    <property type="match status" value="1"/>
</dbReference>
<keyword evidence="8" id="KW-1133">Transmembrane helix</keyword>